<dbReference type="RefSeq" id="WP_317492090.1">
    <property type="nucleotide sequence ID" value="NZ_CP136051.1"/>
</dbReference>
<dbReference type="InterPro" id="IPR013022">
    <property type="entry name" value="Xyl_isomerase-like_TIM-brl"/>
</dbReference>
<dbReference type="Pfam" id="PF01261">
    <property type="entry name" value="AP_endonuc_2"/>
    <property type="match status" value="1"/>
</dbReference>
<dbReference type="SUPFAM" id="SSF51658">
    <property type="entry name" value="Xylose isomerase-like"/>
    <property type="match status" value="1"/>
</dbReference>
<dbReference type="PANTHER" id="PTHR12110:SF48">
    <property type="entry name" value="BLL3656 PROTEIN"/>
    <property type="match status" value="1"/>
</dbReference>
<dbReference type="InterPro" id="IPR036237">
    <property type="entry name" value="Xyl_isomerase-like_sf"/>
</dbReference>
<organism evidence="2 3">
    <name type="scientific">Imperialibacter roseus</name>
    <dbReference type="NCBI Taxonomy" id="1324217"/>
    <lineage>
        <taxon>Bacteria</taxon>
        <taxon>Pseudomonadati</taxon>
        <taxon>Bacteroidota</taxon>
        <taxon>Cytophagia</taxon>
        <taxon>Cytophagales</taxon>
        <taxon>Flammeovirgaceae</taxon>
        <taxon>Imperialibacter</taxon>
    </lineage>
</organism>
<keyword evidence="2" id="KW-0413">Isomerase</keyword>
<name>A0ABZ0J0J7_9BACT</name>
<evidence type="ECO:0000313" key="2">
    <source>
        <dbReference type="EMBL" id="WOK09472.1"/>
    </source>
</evidence>
<dbReference type="EMBL" id="CP136051">
    <property type="protein sequence ID" value="WOK09472.1"/>
    <property type="molecule type" value="Genomic_DNA"/>
</dbReference>
<dbReference type="Gene3D" id="3.20.20.150">
    <property type="entry name" value="Divalent-metal-dependent TIM barrel enzymes"/>
    <property type="match status" value="1"/>
</dbReference>
<gene>
    <name evidence="2" type="ORF">RT717_12560</name>
</gene>
<sequence length="324" mass="35200">MKTPTYSRRSALKYLGGTAGLMALPSFGFSSPTTSLVEDSATGMLKSAAGDFIPCLNMATIMGHNLGFVKELETASKGGFRAVEIWIPTLQKYLDGGGTIKEAAKIIKDLGISVENTIGFAQWIVDDEATRNKGLEQLKKEMDMLAQLGCKRIAAPPSGATAEAGLDLYKAAERYRTILEMGDQSGVVPQLEIWGHSKNLHKLSQALFVATESGHSSACINLDIFHLYKGGSSYDTLKMANPLDVQVLHVNDYTDIPRDVIKDGDRIYPGEGLAPTKKILQAFQSPKRPLILSLEVFNKEYWAQDALEVCKTGLAKVKAITQGL</sequence>
<protein>
    <submittedName>
        <fullName evidence="2">Sugar phosphate isomerase/epimerase family protein</fullName>
    </submittedName>
</protein>
<keyword evidence="3" id="KW-1185">Reference proteome</keyword>
<evidence type="ECO:0000313" key="3">
    <source>
        <dbReference type="Proteomes" id="UP001302349"/>
    </source>
</evidence>
<feature type="domain" description="Xylose isomerase-like TIM barrel" evidence="1">
    <location>
        <begin position="73"/>
        <end position="311"/>
    </location>
</feature>
<dbReference type="GO" id="GO:0016853">
    <property type="term" value="F:isomerase activity"/>
    <property type="evidence" value="ECO:0007669"/>
    <property type="project" value="UniProtKB-KW"/>
</dbReference>
<proteinExistence type="predicted"/>
<dbReference type="InterPro" id="IPR006311">
    <property type="entry name" value="TAT_signal"/>
</dbReference>
<dbReference type="InterPro" id="IPR050312">
    <property type="entry name" value="IolE/XylAMocC-like"/>
</dbReference>
<evidence type="ECO:0000259" key="1">
    <source>
        <dbReference type="Pfam" id="PF01261"/>
    </source>
</evidence>
<dbReference type="PROSITE" id="PS51318">
    <property type="entry name" value="TAT"/>
    <property type="match status" value="1"/>
</dbReference>
<accession>A0ABZ0J0J7</accession>
<dbReference type="PANTHER" id="PTHR12110">
    <property type="entry name" value="HYDROXYPYRUVATE ISOMERASE"/>
    <property type="match status" value="1"/>
</dbReference>
<dbReference type="Proteomes" id="UP001302349">
    <property type="component" value="Chromosome"/>
</dbReference>
<reference evidence="2 3" key="1">
    <citation type="journal article" date="2023" name="Microbiol. Resour. Announc.">
        <title>Complete Genome Sequence of Imperialibacter roseus strain P4T.</title>
        <authorList>
            <person name="Tizabi D.R."/>
            <person name="Bachvaroff T."/>
            <person name="Hill R.T."/>
        </authorList>
    </citation>
    <scope>NUCLEOTIDE SEQUENCE [LARGE SCALE GENOMIC DNA]</scope>
    <source>
        <strain evidence="2 3">P4T</strain>
    </source>
</reference>